<evidence type="ECO:0000313" key="2">
    <source>
        <dbReference type="Proteomes" id="UP000887159"/>
    </source>
</evidence>
<sequence>MLLLSWPSYGAYSAVTGYMGRLRPSIPYLQIDVEQPLKFSCWEKDASDWLGQSFGKVPPFLSFPDTWKRAEWSLSDWIMACEEIDSHWLLKCLVKKFKIMGVLAFVFPG</sequence>
<comment type="caution">
    <text evidence="1">The sequence shown here is derived from an EMBL/GenBank/DDBJ whole genome shotgun (WGS) entry which is preliminary data.</text>
</comment>
<evidence type="ECO:0000313" key="1">
    <source>
        <dbReference type="EMBL" id="GFX86242.1"/>
    </source>
</evidence>
<organism evidence="1 2">
    <name type="scientific">Trichonephila clavipes</name>
    <name type="common">Golden silk orbweaver</name>
    <name type="synonym">Nephila clavipes</name>
    <dbReference type="NCBI Taxonomy" id="2585209"/>
    <lineage>
        <taxon>Eukaryota</taxon>
        <taxon>Metazoa</taxon>
        <taxon>Ecdysozoa</taxon>
        <taxon>Arthropoda</taxon>
        <taxon>Chelicerata</taxon>
        <taxon>Arachnida</taxon>
        <taxon>Araneae</taxon>
        <taxon>Araneomorphae</taxon>
        <taxon>Entelegynae</taxon>
        <taxon>Araneoidea</taxon>
        <taxon>Nephilidae</taxon>
        <taxon>Trichonephila</taxon>
    </lineage>
</organism>
<protein>
    <submittedName>
        <fullName evidence="1">Uncharacterized protein</fullName>
    </submittedName>
</protein>
<dbReference type="EMBL" id="BMAU01021004">
    <property type="protein sequence ID" value="GFX86242.1"/>
    <property type="molecule type" value="Genomic_DNA"/>
</dbReference>
<name>A0A8X6R5K7_TRICX</name>
<dbReference type="AlphaFoldDB" id="A0A8X6R5K7"/>
<accession>A0A8X6R5K7</accession>
<reference evidence="1" key="1">
    <citation type="submission" date="2020-08" db="EMBL/GenBank/DDBJ databases">
        <title>Multicomponent nature underlies the extraordinary mechanical properties of spider dragline silk.</title>
        <authorList>
            <person name="Kono N."/>
            <person name="Nakamura H."/>
            <person name="Mori M."/>
            <person name="Yoshida Y."/>
            <person name="Ohtoshi R."/>
            <person name="Malay A.D."/>
            <person name="Moran D.A.P."/>
            <person name="Tomita M."/>
            <person name="Numata K."/>
            <person name="Arakawa K."/>
        </authorList>
    </citation>
    <scope>NUCLEOTIDE SEQUENCE</scope>
</reference>
<dbReference type="Proteomes" id="UP000887159">
    <property type="component" value="Unassembled WGS sequence"/>
</dbReference>
<proteinExistence type="predicted"/>
<keyword evidence="2" id="KW-1185">Reference proteome</keyword>
<gene>
    <name evidence="1" type="ORF">TNCV_2561241</name>
</gene>